<dbReference type="NCBIfam" id="NF001124">
    <property type="entry name" value="PRK00139.1-2"/>
    <property type="match status" value="1"/>
</dbReference>
<dbReference type="SUPFAM" id="SSF63418">
    <property type="entry name" value="MurE/MurF N-terminal domain"/>
    <property type="match status" value="1"/>
</dbReference>
<dbReference type="NCBIfam" id="TIGR01085">
    <property type="entry name" value="murE"/>
    <property type="match status" value="1"/>
</dbReference>
<dbReference type="NCBIfam" id="NF001126">
    <property type="entry name" value="PRK00139.1-4"/>
    <property type="match status" value="1"/>
</dbReference>
<dbReference type="OrthoDB" id="9800958at2"/>
<keyword evidence="10 12" id="KW-0131">Cell cycle</keyword>
<dbReference type="Gene3D" id="3.40.1390.10">
    <property type="entry name" value="MurE/MurF, N-terminal domain"/>
    <property type="match status" value="1"/>
</dbReference>
<dbReference type="GO" id="GO:0004326">
    <property type="term" value="F:tetrahydrofolylpolyglutamate synthase activity"/>
    <property type="evidence" value="ECO:0007669"/>
    <property type="project" value="InterPro"/>
</dbReference>
<evidence type="ECO:0000313" key="17">
    <source>
        <dbReference type="EMBL" id="KRL55713.1"/>
    </source>
</evidence>
<keyword evidence="9 12" id="KW-0573">Peptidoglycan synthesis</keyword>
<feature type="binding site" evidence="12">
    <location>
        <begin position="154"/>
        <end position="155"/>
    </location>
    <ligand>
        <name>UDP-N-acetyl-alpha-D-muramoyl-L-alanyl-D-glutamate</name>
        <dbReference type="ChEBI" id="CHEBI:83900"/>
    </ligand>
</feature>
<evidence type="ECO:0000256" key="2">
    <source>
        <dbReference type="ARBA" id="ARBA00005898"/>
    </source>
</evidence>
<dbReference type="InterPro" id="IPR013221">
    <property type="entry name" value="Mur_ligase_cen"/>
</dbReference>
<keyword evidence="11 12" id="KW-0961">Cell wall biogenesis/degradation</keyword>
<feature type="binding site" evidence="12">
    <location>
        <position position="388"/>
    </location>
    <ligand>
        <name>meso-2,6-diaminopimelate</name>
        <dbReference type="ChEBI" id="CHEBI:57791"/>
    </ligand>
</feature>
<dbReference type="HAMAP" id="MF_00208">
    <property type="entry name" value="MurE"/>
    <property type="match status" value="1"/>
</dbReference>
<feature type="short sequence motif" description="Meso-diaminopimelate recognition motif" evidence="12">
    <location>
        <begin position="412"/>
        <end position="415"/>
    </location>
</feature>
<keyword evidence="8 12" id="KW-0133">Cell shape</keyword>
<dbReference type="GO" id="GO:0008765">
    <property type="term" value="F:UDP-N-acetylmuramoylalanyl-D-glutamate-2,6-diaminopimelate ligase activity"/>
    <property type="evidence" value="ECO:0007669"/>
    <property type="project" value="UniProtKB-UniRule"/>
</dbReference>
<feature type="binding site" evidence="12">
    <location>
        <position position="32"/>
    </location>
    <ligand>
        <name>UDP-N-acetyl-alpha-D-muramoyl-L-alanyl-D-glutamate</name>
        <dbReference type="ChEBI" id="CHEBI:83900"/>
    </ligand>
</feature>
<dbReference type="InterPro" id="IPR036565">
    <property type="entry name" value="Mur-like_cat_sf"/>
</dbReference>
<feature type="domain" description="Mur ligase N-terminal catalytic" evidence="14">
    <location>
        <begin position="25"/>
        <end position="98"/>
    </location>
</feature>
<keyword evidence="3 12" id="KW-0963">Cytoplasm</keyword>
<proteinExistence type="inferred from homology"/>
<keyword evidence="12" id="KW-0460">Magnesium</keyword>
<dbReference type="KEGG" id="lol:LACOL_1711"/>
<dbReference type="GO" id="GO:0009252">
    <property type="term" value="P:peptidoglycan biosynthetic process"/>
    <property type="evidence" value="ECO:0007669"/>
    <property type="project" value="UniProtKB-UniRule"/>
</dbReference>
<keyword evidence="5 12" id="KW-0132">Cell division</keyword>
<feature type="binding site" evidence="12">
    <location>
        <begin position="112"/>
        <end position="118"/>
    </location>
    <ligand>
        <name>ATP</name>
        <dbReference type="ChEBI" id="CHEBI:30616"/>
    </ligand>
</feature>
<dbReference type="STRING" id="1423778.FC70_GL001317"/>
<evidence type="ECO:0000256" key="3">
    <source>
        <dbReference type="ARBA" id="ARBA00022490"/>
    </source>
</evidence>
<dbReference type="InterPro" id="IPR036615">
    <property type="entry name" value="Mur_ligase_C_dom_sf"/>
</dbReference>
<dbReference type="EMBL" id="AZFE01000031">
    <property type="protein sequence ID" value="KRL55713.1"/>
    <property type="molecule type" value="Genomic_DNA"/>
</dbReference>
<dbReference type="GO" id="GO:0000287">
    <property type="term" value="F:magnesium ion binding"/>
    <property type="evidence" value="ECO:0007669"/>
    <property type="project" value="UniProtKB-UniRule"/>
</dbReference>
<evidence type="ECO:0000256" key="8">
    <source>
        <dbReference type="ARBA" id="ARBA00022960"/>
    </source>
</evidence>
<accession>A0A0R1RGQ8</accession>
<dbReference type="GO" id="GO:0005524">
    <property type="term" value="F:ATP binding"/>
    <property type="evidence" value="ECO:0007669"/>
    <property type="project" value="UniProtKB-UniRule"/>
</dbReference>
<comment type="similarity">
    <text evidence="2 12">Belongs to the MurCDEF family. MurE subfamily.</text>
</comment>
<name>A0A0R1RGQ8_9LACO</name>
<reference evidence="17 18" key="1">
    <citation type="journal article" date="2015" name="Genome Announc.">
        <title>Expanding the biotechnology potential of lactobacilli through comparative genomics of 213 strains and associated genera.</title>
        <authorList>
            <person name="Sun Z."/>
            <person name="Harris H.M."/>
            <person name="McCann A."/>
            <person name="Guo C."/>
            <person name="Argimon S."/>
            <person name="Zhang W."/>
            <person name="Yang X."/>
            <person name="Jeffery I.B."/>
            <person name="Cooney J.C."/>
            <person name="Kagawa T.F."/>
            <person name="Liu W."/>
            <person name="Song Y."/>
            <person name="Salvetti E."/>
            <person name="Wrobel A."/>
            <person name="Rasinkangas P."/>
            <person name="Parkhill J."/>
            <person name="Rea M.C."/>
            <person name="O'Sullivan O."/>
            <person name="Ritari J."/>
            <person name="Douillard F.P."/>
            <person name="Paul Ross R."/>
            <person name="Yang R."/>
            <person name="Briner A.E."/>
            <person name="Felis G.E."/>
            <person name="de Vos W.M."/>
            <person name="Barrangou R."/>
            <person name="Klaenhammer T.R."/>
            <person name="Caufield P.W."/>
            <person name="Cui Y."/>
            <person name="Zhang H."/>
            <person name="O'Toole P.W."/>
        </authorList>
    </citation>
    <scope>NUCLEOTIDE SEQUENCE [LARGE SCALE GENOMIC DNA]</scope>
    <source>
        <strain evidence="17 18">DSM 15707</strain>
    </source>
</reference>
<feature type="modified residue" description="N6-carboxylysine" evidence="12">
    <location>
        <position position="221"/>
    </location>
</feature>
<dbReference type="RefSeq" id="WP_057890239.1">
    <property type="nucleotide sequence ID" value="NZ_AZFE01000031.1"/>
</dbReference>
<evidence type="ECO:0000313" key="18">
    <source>
        <dbReference type="Proteomes" id="UP000051697"/>
    </source>
</evidence>
<dbReference type="InterPro" id="IPR035911">
    <property type="entry name" value="MurE/MurF_N"/>
</dbReference>
<dbReference type="InterPro" id="IPR004101">
    <property type="entry name" value="Mur_ligase_C"/>
</dbReference>
<gene>
    <name evidence="12" type="primary">murE</name>
    <name evidence="17" type="ORF">FC70_GL001317</name>
</gene>
<feature type="binding site" evidence="12">
    <location>
        <position position="462"/>
    </location>
    <ligand>
        <name>meso-2,6-diaminopimelate</name>
        <dbReference type="ChEBI" id="CHEBI:57791"/>
    </ligand>
</feature>
<feature type="binding site" evidence="12">
    <location>
        <position position="153"/>
    </location>
    <ligand>
        <name>UDP-N-acetyl-alpha-D-muramoyl-L-alanyl-D-glutamate</name>
        <dbReference type="ChEBI" id="CHEBI:83900"/>
    </ligand>
</feature>
<dbReference type="InterPro" id="IPR005761">
    <property type="entry name" value="UDP-N-AcMur-Glu-dNH2Pim_ligase"/>
</dbReference>
<dbReference type="Proteomes" id="UP000051697">
    <property type="component" value="Unassembled WGS sequence"/>
</dbReference>
<evidence type="ECO:0000256" key="12">
    <source>
        <dbReference type="HAMAP-Rule" id="MF_00208"/>
    </source>
</evidence>
<evidence type="ECO:0000259" key="14">
    <source>
        <dbReference type="Pfam" id="PF01225"/>
    </source>
</evidence>
<evidence type="ECO:0000256" key="4">
    <source>
        <dbReference type="ARBA" id="ARBA00022598"/>
    </source>
</evidence>
<dbReference type="GO" id="GO:0051301">
    <property type="term" value="P:cell division"/>
    <property type="evidence" value="ECO:0007669"/>
    <property type="project" value="UniProtKB-KW"/>
</dbReference>
<comment type="caution">
    <text evidence="12">Lacks conserved residue(s) required for the propagation of feature annotation.</text>
</comment>
<evidence type="ECO:0000256" key="1">
    <source>
        <dbReference type="ARBA" id="ARBA00004752"/>
    </source>
</evidence>
<evidence type="ECO:0000259" key="15">
    <source>
        <dbReference type="Pfam" id="PF02875"/>
    </source>
</evidence>
<protein>
    <recommendedName>
        <fullName evidence="12">UDP-N-acetylmuramoyl-L-alanyl-D-glutamate--2,6-diaminopimelate ligase</fullName>
        <ecNumber evidence="12">6.3.2.13</ecNumber>
    </recommendedName>
    <alternativeName>
        <fullName evidence="12">Meso-A2pm-adding enzyme</fullName>
    </alternativeName>
    <alternativeName>
        <fullName evidence="12">Meso-diaminopimelate-adding enzyme</fullName>
    </alternativeName>
    <alternativeName>
        <fullName evidence="12">UDP-MurNAc-L-Ala-D-Glu:meso-diaminopimelate ligase</fullName>
    </alternativeName>
    <alternativeName>
        <fullName evidence="12">UDP-MurNAc-tripeptide synthetase</fullName>
    </alternativeName>
    <alternativeName>
        <fullName evidence="12">UDP-N-acetylmuramyl-tripeptide synthetase</fullName>
    </alternativeName>
</protein>
<evidence type="ECO:0000256" key="7">
    <source>
        <dbReference type="ARBA" id="ARBA00022840"/>
    </source>
</evidence>
<comment type="catalytic activity">
    <reaction evidence="12">
        <text>UDP-N-acetyl-alpha-D-muramoyl-L-alanyl-D-glutamate + meso-2,6-diaminopimelate + ATP = UDP-N-acetyl-alpha-D-muramoyl-L-alanyl-gamma-D-glutamyl-meso-2,6-diaminopimelate + ADP + phosphate + H(+)</text>
        <dbReference type="Rhea" id="RHEA:23676"/>
        <dbReference type="ChEBI" id="CHEBI:15378"/>
        <dbReference type="ChEBI" id="CHEBI:30616"/>
        <dbReference type="ChEBI" id="CHEBI:43474"/>
        <dbReference type="ChEBI" id="CHEBI:57791"/>
        <dbReference type="ChEBI" id="CHEBI:83900"/>
        <dbReference type="ChEBI" id="CHEBI:83905"/>
        <dbReference type="ChEBI" id="CHEBI:456216"/>
        <dbReference type="EC" id="6.3.2.13"/>
    </reaction>
</comment>
<feature type="binding site" evidence="12">
    <location>
        <position position="466"/>
    </location>
    <ligand>
        <name>meso-2,6-diaminopimelate</name>
        <dbReference type="ChEBI" id="CHEBI:57791"/>
    </ligand>
</feature>
<comment type="PTM">
    <text evidence="12">Carboxylation is probably crucial for Mg(2+) binding and, consequently, for the gamma-phosphate positioning of ATP.</text>
</comment>
<dbReference type="GO" id="GO:0005737">
    <property type="term" value="C:cytoplasm"/>
    <property type="evidence" value="ECO:0007669"/>
    <property type="project" value="UniProtKB-SubCell"/>
</dbReference>
<dbReference type="PROSITE" id="PS01011">
    <property type="entry name" value="FOLYLPOLYGLU_SYNT_1"/>
    <property type="match status" value="1"/>
</dbReference>
<dbReference type="SUPFAM" id="SSF53623">
    <property type="entry name" value="MurD-like peptide ligases, catalytic domain"/>
    <property type="match status" value="1"/>
</dbReference>
<evidence type="ECO:0000256" key="9">
    <source>
        <dbReference type="ARBA" id="ARBA00022984"/>
    </source>
</evidence>
<dbReference type="Pfam" id="PF01225">
    <property type="entry name" value="Mur_ligase"/>
    <property type="match status" value="1"/>
</dbReference>
<dbReference type="AlphaFoldDB" id="A0A0R1RGQ8"/>
<evidence type="ECO:0000256" key="13">
    <source>
        <dbReference type="RuleBase" id="RU004135"/>
    </source>
</evidence>
<keyword evidence="7 12" id="KW-0067">ATP-binding</keyword>
<dbReference type="PANTHER" id="PTHR23135:SF4">
    <property type="entry name" value="UDP-N-ACETYLMURAMOYL-L-ALANYL-D-GLUTAMATE--2,6-DIAMINOPIMELATE LIGASE MURE HOMOLOG, CHLOROPLASTIC"/>
    <property type="match status" value="1"/>
</dbReference>
<organism evidence="17 18">
    <name type="scientific">Paucilactobacillus oligofermentans DSM 15707 = LMG 22743</name>
    <dbReference type="NCBI Taxonomy" id="1423778"/>
    <lineage>
        <taxon>Bacteria</taxon>
        <taxon>Bacillati</taxon>
        <taxon>Bacillota</taxon>
        <taxon>Bacilli</taxon>
        <taxon>Lactobacillales</taxon>
        <taxon>Lactobacillaceae</taxon>
        <taxon>Paucilactobacillus</taxon>
    </lineage>
</organism>
<comment type="function">
    <text evidence="12">Catalyzes the addition of meso-diaminopimelic acid to the nucleotide precursor UDP-N-acetylmuramoyl-L-alanyl-D-glutamate (UMAG) in the biosynthesis of bacterial cell-wall peptidoglycan.</text>
</comment>
<comment type="pathway">
    <text evidence="1 12 13">Cell wall biogenesis; peptidoglycan biosynthesis.</text>
</comment>
<dbReference type="Pfam" id="PF08245">
    <property type="entry name" value="Mur_ligase_M"/>
    <property type="match status" value="1"/>
</dbReference>
<dbReference type="Pfam" id="PF02875">
    <property type="entry name" value="Mur_ligase_C"/>
    <property type="match status" value="1"/>
</dbReference>
<dbReference type="SUPFAM" id="SSF53244">
    <property type="entry name" value="MurD-like peptide ligases, peptide-binding domain"/>
    <property type="match status" value="1"/>
</dbReference>
<dbReference type="PATRIC" id="fig|1423778.4.peg.1352"/>
<dbReference type="PANTHER" id="PTHR23135">
    <property type="entry name" value="MUR LIGASE FAMILY MEMBER"/>
    <property type="match status" value="1"/>
</dbReference>
<comment type="cofactor">
    <cofactor evidence="12">
        <name>Mg(2+)</name>
        <dbReference type="ChEBI" id="CHEBI:18420"/>
    </cofactor>
</comment>
<evidence type="ECO:0000256" key="11">
    <source>
        <dbReference type="ARBA" id="ARBA00023316"/>
    </source>
</evidence>
<keyword evidence="18" id="KW-1185">Reference proteome</keyword>
<sequence length="490" mass="53413">MQASNLVNLLQINRCDSEKLEHIDINEVVNDTRAITPGCCFVAISGGHFDGHQHVQAALDAGAALIVIEKPVEISDHSRVIMVPNTYKALAQISTRFYGNPSSKLTTFGVTGTNGKTTITHLISQIMEDAGQKTGIIGTMYNKIGDTKIPTINTTPDPHTVQSILSEMVTADVNSVAMEVSSIALVQGRVWGVDFDTAIFTNLTEDHLDYHKTFENYFAAKTLLFSQLGNSFADGQWAKNAVINIDDPAGVKLLDKTAANILTYGTHGKGLLQAANIRVTSHGTEYDLSIDNQTYPVKLQLMGDFNVYNSLAAFGAAYVNGIDPEQIIQSLETVKGVRGRFEVVPNDADVTAIVDYAHTPDGLQNVLETINAFAKGKVYCVVGCGGDRDALKRPIMAQIATDYSTNPVFTSDNPRTEDPEMILDDMVVNLNADQYVRQIDRREAINYALSQAVAGDVVLIAGKGHEDYQIIGTTKHHLDDVEIVNDFFEK</sequence>
<evidence type="ECO:0000256" key="10">
    <source>
        <dbReference type="ARBA" id="ARBA00023306"/>
    </source>
</evidence>
<dbReference type="EC" id="6.3.2.13" evidence="12"/>
<comment type="caution">
    <text evidence="17">The sequence shown here is derived from an EMBL/GenBank/DDBJ whole genome shotgun (WGS) entry which is preliminary data.</text>
</comment>
<comment type="subcellular location">
    <subcellularLocation>
        <location evidence="12 13">Cytoplasm</location>
    </subcellularLocation>
</comment>
<dbReference type="InterPro" id="IPR000713">
    <property type="entry name" value="Mur_ligase_N"/>
</dbReference>
<feature type="domain" description="Mur ligase central" evidence="16">
    <location>
        <begin position="110"/>
        <end position="317"/>
    </location>
</feature>
<keyword evidence="6 12" id="KW-0547">Nucleotide-binding</keyword>
<evidence type="ECO:0000259" key="16">
    <source>
        <dbReference type="Pfam" id="PF08245"/>
    </source>
</evidence>
<keyword evidence="4 12" id="KW-0436">Ligase</keyword>
<evidence type="ECO:0000256" key="6">
    <source>
        <dbReference type="ARBA" id="ARBA00022741"/>
    </source>
</evidence>
<feature type="binding site" evidence="12">
    <location>
        <position position="181"/>
    </location>
    <ligand>
        <name>UDP-N-acetyl-alpha-D-muramoyl-L-alanyl-D-glutamate</name>
        <dbReference type="ChEBI" id="CHEBI:83900"/>
    </ligand>
</feature>
<feature type="domain" description="Mur ligase C-terminal" evidence="15">
    <location>
        <begin position="339"/>
        <end position="464"/>
    </location>
</feature>
<feature type="binding site" evidence="12">
    <location>
        <begin position="412"/>
        <end position="415"/>
    </location>
    <ligand>
        <name>meso-2,6-diaminopimelate</name>
        <dbReference type="ChEBI" id="CHEBI:57791"/>
    </ligand>
</feature>
<dbReference type="Gene3D" id="3.90.190.20">
    <property type="entry name" value="Mur ligase, C-terminal domain"/>
    <property type="match status" value="1"/>
</dbReference>
<dbReference type="UniPathway" id="UPA00219"/>
<dbReference type="GO" id="GO:0008360">
    <property type="term" value="P:regulation of cell shape"/>
    <property type="evidence" value="ECO:0007669"/>
    <property type="project" value="UniProtKB-KW"/>
</dbReference>
<feature type="binding site" evidence="12">
    <location>
        <position position="187"/>
    </location>
    <ligand>
        <name>UDP-N-acetyl-alpha-D-muramoyl-L-alanyl-D-glutamate</name>
        <dbReference type="ChEBI" id="CHEBI:83900"/>
    </ligand>
</feature>
<feature type="binding site" evidence="12">
    <location>
        <position position="189"/>
    </location>
    <ligand>
        <name>UDP-N-acetyl-alpha-D-muramoyl-L-alanyl-D-glutamate</name>
        <dbReference type="ChEBI" id="CHEBI:83900"/>
    </ligand>
</feature>
<evidence type="ECO:0000256" key="5">
    <source>
        <dbReference type="ARBA" id="ARBA00022618"/>
    </source>
</evidence>
<dbReference type="InterPro" id="IPR018109">
    <property type="entry name" value="Folylpolyglutamate_synth_CS"/>
</dbReference>
<dbReference type="Gene3D" id="3.40.1190.10">
    <property type="entry name" value="Mur-like, catalytic domain"/>
    <property type="match status" value="1"/>
</dbReference>
<dbReference type="GO" id="GO:0071555">
    <property type="term" value="P:cell wall organization"/>
    <property type="evidence" value="ECO:0007669"/>
    <property type="project" value="UniProtKB-KW"/>
</dbReference>